<evidence type="ECO:0000259" key="13">
    <source>
        <dbReference type="Pfam" id="PF09743"/>
    </source>
</evidence>
<comment type="subcellular location">
    <subcellularLocation>
        <location evidence="4">Endoplasmic reticulum</location>
    </subcellularLocation>
    <subcellularLocation>
        <location evidence="3">Golgi apparatus</location>
        <location evidence="3">cis-Golgi network</location>
    </subcellularLocation>
</comment>
<dbReference type="FunFam" id="3.30.1380.20:FF:000005">
    <property type="entry name" value="Trafficking protein particle complex subunit 5"/>
    <property type="match status" value="1"/>
</dbReference>
<comment type="similarity">
    <text evidence="5">Belongs to the TRAPP small subunits family. BET3 subfamily.</text>
</comment>
<keyword evidence="15" id="KW-1185">Reference proteome</keyword>
<dbReference type="EMBL" id="CAJPEV010000879">
    <property type="protein sequence ID" value="CAG0889263.1"/>
    <property type="molecule type" value="Genomic_DNA"/>
</dbReference>
<dbReference type="InterPro" id="IPR007194">
    <property type="entry name" value="TRAPP_component"/>
</dbReference>
<dbReference type="GO" id="GO:0061666">
    <property type="term" value="F:UFM1 ligase activity"/>
    <property type="evidence" value="ECO:0007669"/>
    <property type="project" value="InterPro"/>
</dbReference>
<evidence type="ECO:0000313" key="15">
    <source>
        <dbReference type="Proteomes" id="UP000677054"/>
    </source>
</evidence>
<dbReference type="Gene3D" id="3.30.1380.20">
    <property type="entry name" value="Trafficking protein particle complex subunit 3"/>
    <property type="match status" value="1"/>
</dbReference>
<organism evidence="14">
    <name type="scientific">Darwinula stevensoni</name>
    <dbReference type="NCBI Taxonomy" id="69355"/>
    <lineage>
        <taxon>Eukaryota</taxon>
        <taxon>Metazoa</taxon>
        <taxon>Ecdysozoa</taxon>
        <taxon>Arthropoda</taxon>
        <taxon>Crustacea</taxon>
        <taxon>Oligostraca</taxon>
        <taxon>Ostracoda</taxon>
        <taxon>Podocopa</taxon>
        <taxon>Podocopida</taxon>
        <taxon>Darwinulocopina</taxon>
        <taxon>Darwinuloidea</taxon>
        <taxon>Darwinulidae</taxon>
        <taxon>Darwinula</taxon>
    </lineage>
</organism>
<dbReference type="CDD" id="cd14943">
    <property type="entry name" value="TRAPPC5_Trs31"/>
    <property type="match status" value="1"/>
</dbReference>
<dbReference type="GO" id="GO:1990592">
    <property type="term" value="P:protein K69-linked ufmylation"/>
    <property type="evidence" value="ECO:0007669"/>
    <property type="project" value="TreeGrafter"/>
</dbReference>
<keyword evidence="7" id="KW-0813">Transport</keyword>
<evidence type="ECO:0000313" key="14">
    <source>
        <dbReference type="EMBL" id="CAD7245537.1"/>
    </source>
</evidence>
<accession>A0A7R8XE64</accession>
<evidence type="ECO:0000256" key="9">
    <source>
        <dbReference type="ARBA" id="ARBA00022892"/>
    </source>
</evidence>
<dbReference type="PANTHER" id="PTHR31057">
    <property type="entry name" value="E3 UFM1-PROTEIN LIGASE 1"/>
    <property type="match status" value="1"/>
</dbReference>
<reference evidence="14" key="1">
    <citation type="submission" date="2020-11" db="EMBL/GenBank/DDBJ databases">
        <authorList>
            <person name="Tran Van P."/>
        </authorList>
    </citation>
    <scope>NUCLEOTIDE SEQUENCE</scope>
</reference>
<dbReference type="Pfam" id="PF09743">
    <property type="entry name" value="E3_UFM1_ligase"/>
    <property type="match status" value="1"/>
</dbReference>
<dbReference type="InterPro" id="IPR024096">
    <property type="entry name" value="NO_sig/Golgi_transp_ligand-bd"/>
</dbReference>
<gene>
    <name evidence="14" type="ORF">DSTB1V02_LOCUS5410</name>
</gene>
<keyword evidence="8" id="KW-0256">Endoplasmic reticulum</keyword>
<dbReference type="EMBL" id="LR900396">
    <property type="protein sequence ID" value="CAD7245537.1"/>
    <property type="molecule type" value="Genomic_DNA"/>
</dbReference>
<dbReference type="Pfam" id="PF25870">
    <property type="entry name" value="WHD_UFL1_5th"/>
    <property type="match status" value="1"/>
</dbReference>
<dbReference type="GO" id="GO:0032434">
    <property type="term" value="P:regulation of proteasomal ubiquitin-dependent protein catabolic process"/>
    <property type="evidence" value="ECO:0007669"/>
    <property type="project" value="TreeGrafter"/>
</dbReference>
<dbReference type="GO" id="GO:0034976">
    <property type="term" value="P:response to endoplasmic reticulum stress"/>
    <property type="evidence" value="ECO:0007669"/>
    <property type="project" value="TreeGrafter"/>
</dbReference>
<evidence type="ECO:0000256" key="7">
    <source>
        <dbReference type="ARBA" id="ARBA00022448"/>
    </source>
</evidence>
<evidence type="ECO:0000256" key="6">
    <source>
        <dbReference type="ARBA" id="ARBA00014160"/>
    </source>
</evidence>
<dbReference type="AlphaFoldDB" id="A0A7R8XE64"/>
<dbReference type="GO" id="GO:0030008">
    <property type="term" value="C:TRAPP complex"/>
    <property type="evidence" value="ECO:0007669"/>
    <property type="project" value="InterPro"/>
</dbReference>
<comment type="function">
    <text evidence="2">E3 UFM1-protein ligase that mediates ufmylation of target proteins.</text>
</comment>
<evidence type="ECO:0000256" key="8">
    <source>
        <dbReference type="ARBA" id="ARBA00022824"/>
    </source>
</evidence>
<evidence type="ECO:0000256" key="1">
    <source>
        <dbReference type="ARBA" id="ARBA00002910"/>
    </source>
</evidence>
<evidence type="ECO:0000256" key="12">
    <source>
        <dbReference type="ARBA" id="ARBA00068379"/>
    </source>
</evidence>
<evidence type="ECO:0000256" key="4">
    <source>
        <dbReference type="ARBA" id="ARBA00004240"/>
    </source>
</evidence>
<dbReference type="InterPro" id="IPR016696">
    <property type="entry name" value="TRAPP-I_su5"/>
</dbReference>
<evidence type="ECO:0000256" key="3">
    <source>
        <dbReference type="ARBA" id="ARBA00004222"/>
    </source>
</evidence>
<dbReference type="InterPro" id="IPR018611">
    <property type="entry name" value="Ufl1"/>
</dbReference>
<dbReference type="Proteomes" id="UP000677054">
    <property type="component" value="Unassembled WGS sequence"/>
</dbReference>
<dbReference type="GO" id="GO:0048193">
    <property type="term" value="P:Golgi vesicle transport"/>
    <property type="evidence" value="ECO:0007669"/>
    <property type="project" value="InterPro"/>
</dbReference>
<dbReference type="GO" id="GO:0005789">
    <property type="term" value="C:endoplasmic reticulum membrane"/>
    <property type="evidence" value="ECO:0007669"/>
    <property type="project" value="TreeGrafter"/>
</dbReference>
<comment type="function">
    <text evidence="1">May play a role in vesicular transport from endoplasmic reticulum to Golgi.</text>
</comment>
<protein>
    <recommendedName>
        <fullName evidence="6">E3 UFM1-protein ligase 1 homolog</fullName>
    </recommendedName>
    <alternativeName>
        <fullName evidence="11">E3 UFM1-protein transferase 1 homolog</fullName>
    </alternativeName>
    <alternativeName>
        <fullName evidence="12">Trafficking protein particle complex subunit 5</fullName>
    </alternativeName>
</protein>
<dbReference type="Pfam" id="PF04051">
    <property type="entry name" value="TRAPP"/>
    <property type="match status" value="1"/>
</dbReference>
<dbReference type="InterPro" id="IPR056579">
    <property type="entry name" value="Ufl1_N"/>
</dbReference>
<proteinExistence type="inferred from homology"/>
<evidence type="ECO:0000256" key="5">
    <source>
        <dbReference type="ARBA" id="ARBA00006218"/>
    </source>
</evidence>
<evidence type="ECO:0000256" key="10">
    <source>
        <dbReference type="ARBA" id="ARBA00023034"/>
    </source>
</evidence>
<dbReference type="PANTHER" id="PTHR31057:SF0">
    <property type="entry name" value="E3 UFM1-PROTEIN LIGASE 1"/>
    <property type="match status" value="1"/>
</dbReference>
<dbReference type="GO" id="GO:0005794">
    <property type="term" value="C:Golgi apparatus"/>
    <property type="evidence" value="ECO:0007669"/>
    <property type="project" value="UniProtKB-SubCell"/>
</dbReference>
<dbReference type="OrthoDB" id="10254842at2759"/>
<evidence type="ECO:0000256" key="2">
    <source>
        <dbReference type="ARBA" id="ARBA00003950"/>
    </source>
</evidence>
<name>A0A7R8XE64_9CRUS</name>
<dbReference type="SUPFAM" id="SSF111126">
    <property type="entry name" value="Ligand-binding domain in the NO signalling and Golgi transport"/>
    <property type="match status" value="1"/>
</dbReference>
<keyword evidence="9" id="KW-0931">ER-Golgi transport</keyword>
<feature type="domain" description="E3 UFM1-protein ligase 1-like N-terminal" evidence="13">
    <location>
        <begin position="205"/>
        <end position="342"/>
    </location>
</feature>
<keyword evidence="10" id="KW-0333">Golgi apparatus</keyword>
<evidence type="ECO:0000256" key="11">
    <source>
        <dbReference type="ARBA" id="ARBA00030452"/>
    </source>
</evidence>
<sequence length="484" mass="54663">MSIIKPKTSILDRNLSKGKGEVHVSSFALLFSEIVQYCQNRSYTVPELQNKLSDLGQQVGLRMLDLLFVREQSSKREIKIIKILLFVKQTVWKTLFGKEADKLEHSNDDERTYYLIEKDPFVNRFISVSMPKDKGTLNCAAFMAGIVEATLTGSGFPCKVTTHWHKGTTFMIKFEDSVIIRDKRIDSKLVPSSSQSIMSAGDWEEVKRLAADFQRAQLTSASQKLSERNCIEIVSKLLQLKLLDVFHTSDGKEYITPAQLGREIRDELFVHGGRMNLADLSQILRVDYPVVESKVQDLVSHDNSLYLVLGQLLNSDYLDRLTEEINDKLQQDGRISVSELTKIRGLLSAVTRPVPCSNLISYGGFPEHLFYSIAEELIHTKRIAGSISGGRQSAKSVFIPELHARSQNQWVTDFFRQNGYLEYDALRRLGITDAESYVKKTFGSTKEDMVFLPTVCCGPALLDQIEGMVEEALNTGSWIDVQVN</sequence>